<dbReference type="Pfam" id="PF01553">
    <property type="entry name" value="Acyltransferase"/>
    <property type="match status" value="1"/>
</dbReference>
<accession>A0A2K2H5K9</accession>
<comment type="caution">
    <text evidence="11">The sequence shown here is derived from an EMBL/GenBank/DDBJ whole genome shotgun (WGS) entry which is preliminary data.</text>
</comment>
<dbReference type="PANTHER" id="PTHR10434">
    <property type="entry name" value="1-ACYL-SN-GLYCEROL-3-PHOSPHATE ACYLTRANSFERASE"/>
    <property type="match status" value="1"/>
</dbReference>
<keyword evidence="9" id="KW-0443">Lipid metabolism</keyword>
<evidence type="ECO:0000256" key="9">
    <source>
        <dbReference type="RuleBase" id="RU361267"/>
    </source>
</evidence>
<evidence type="ECO:0000256" key="3">
    <source>
        <dbReference type="ARBA" id="ARBA00005189"/>
    </source>
</evidence>
<keyword evidence="7 9" id="KW-0808">Transferase</keyword>
<dbReference type="SMART" id="SM00563">
    <property type="entry name" value="PlsC"/>
    <property type="match status" value="1"/>
</dbReference>
<comment type="pathway">
    <text evidence="2">Phospholipid metabolism; CDP-diacylglycerol biosynthesis; CDP-diacylglycerol from sn-glycerol 3-phosphate: step 2/3.</text>
</comment>
<dbReference type="GO" id="GO:0016020">
    <property type="term" value="C:membrane"/>
    <property type="evidence" value="ECO:0007669"/>
    <property type="project" value="InterPro"/>
</dbReference>
<dbReference type="GO" id="GO:0003841">
    <property type="term" value="F:1-acylglycerol-3-phosphate O-acyltransferase activity"/>
    <property type="evidence" value="ECO:0007669"/>
    <property type="project" value="UniProtKB-UniRule"/>
</dbReference>
<evidence type="ECO:0000256" key="4">
    <source>
        <dbReference type="ARBA" id="ARBA00008655"/>
    </source>
</evidence>
<dbReference type="UniPathway" id="UPA00557">
    <property type="reaction ID" value="UER00613"/>
</dbReference>
<organism evidence="11 12">
    <name type="scientific">Geothermobacter hydrogeniphilus</name>
    <dbReference type="NCBI Taxonomy" id="1969733"/>
    <lineage>
        <taxon>Bacteria</taxon>
        <taxon>Pseudomonadati</taxon>
        <taxon>Thermodesulfobacteriota</taxon>
        <taxon>Desulfuromonadia</taxon>
        <taxon>Desulfuromonadales</taxon>
        <taxon>Geothermobacteraceae</taxon>
        <taxon>Geothermobacter</taxon>
    </lineage>
</organism>
<name>A0A2K2H5K9_9BACT</name>
<dbReference type="CDD" id="cd07989">
    <property type="entry name" value="LPLAT_AGPAT-like"/>
    <property type="match status" value="1"/>
</dbReference>
<evidence type="ECO:0000256" key="1">
    <source>
        <dbReference type="ARBA" id="ARBA00001141"/>
    </source>
</evidence>
<keyword evidence="9" id="KW-0444">Lipid biosynthesis</keyword>
<dbReference type="NCBIfam" id="TIGR00530">
    <property type="entry name" value="AGP_acyltrn"/>
    <property type="match status" value="1"/>
</dbReference>
<dbReference type="PANTHER" id="PTHR10434:SF11">
    <property type="entry name" value="1-ACYL-SN-GLYCEROL-3-PHOSPHATE ACYLTRANSFERASE"/>
    <property type="match status" value="1"/>
</dbReference>
<dbReference type="EC" id="2.3.1.51" evidence="5 9"/>
<reference evidence="11 12" key="1">
    <citation type="journal article" date="2018" name="Genome Announc.">
        <title>Genome Sequence of Geothermobacter sp. HR-1 Iron Reducer from the Loihi Seamount.</title>
        <authorList>
            <person name="Smith H."/>
            <person name="Abuyen K."/>
            <person name="Tremblay J."/>
            <person name="Savalia P."/>
            <person name="Perez-Rodriguez I."/>
            <person name="Emerson D."/>
            <person name="Tully B."/>
            <person name="Amend J."/>
        </authorList>
    </citation>
    <scope>NUCLEOTIDE SEQUENCE [LARGE SCALE GENOMIC DNA]</scope>
    <source>
        <strain evidence="11 12">HR-1</strain>
    </source>
</reference>
<keyword evidence="8 9" id="KW-0012">Acyltransferase</keyword>
<dbReference type="InterPro" id="IPR004552">
    <property type="entry name" value="AGP_acyltrans"/>
</dbReference>
<evidence type="ECO:0000259" key="10">
    <source>
        <dbReference type="SMART" id="SM00563"/>
    </source>
</evidence>
<evidence type="ECO:0000313" key="11">
    <source>
        <dbReference type="EMBL" id="PNU18616.1"/>
    </source>
</evidence>
<sequence>MMRTLIFYLAVLPLTLLMSLLVIPISWIGADAVHNWARLWGRIGLALTGIPLELEALELIPRDRPVVFMANHQSNADILALLAGIPVQFRWLAKAELFRIPAFGGAMRRAGYIPVERGDRRKALEGMKTAAARIAAGSSVAIFPEGTRTEDGRLREFKKGGFMVALQSGVPIVPVAIRGSYQIMPKYGRAVHGGRIRVTFFPPIETGGLSVRQLNELIATVRAPIAAHLGESA</sequence>
<evidence type="ECO:0000256" key="2">
    <source>
        <dbReference type="ARBA" id="ARBA00004728"/>
    </source>
</evidence>
<dbReference type="InterPro" id="IPR002123">
    <property type="entry name" value="Plipid/glycerol_acylTrfase"/>
</dbReference>
<keyword evidence="9" id="KW-0594">Phospholipid biosynthesis</keyword>
<dbReference type="EMBL" id="PPFX01000062">
    <property type="protein sequence ID" value="PNU18616.1"/>
    <property type="molecule type" value="Genomic_DNA"/>
</dbReference>
<dbReference type="OrthoDB" id="9809618at2"/>
<comment type="catalytic activity">
    <reaction evidence="1 9">
        <text>a 1-acyl-sn-glycero-3-phosphate + an acyl-CoA = a 1,2-diacyl-sn-glycero-3-phosphate + CoA</text>
        <dbReference type="Rhea" id="RHEA:19709"/>
        <dbReference type="ChEBI" id="CHEBI:57287"/>
        <dbReference type="ChEBI" id="CHEBI:57970"/>
        <dbReference type="ChEBI" id="CHEBI:58342"/>
        <dbReference type="ChEBI" id="CHEBI:58608"/>
        <dbReference type="EC" id="2.3.1.51"/>
    </reaction>
</comment>
<evidence type="ECO:0000313" key="12">
    <source>
        <dbReference type="Proteomes" id="UP000236340"/>
    </source>
</evidence>
<evidence type="ECO:0000256" key="5">
    <source>
        <dbReference type="ARBA" id="ARBA00013211"/>
    </source>
</evidence>
<evidence type="ECO:0000256" key="7">
    <source>
        <dbReference type="ARBA" id="ARBA00022679"/>
    </source>
</evidence>
<comment type="domain">
    <text evidence="9">The HXXXXD motif is essential for acyltransferase activity and may constitute the binding site for the phosphate moiety of the glycerol-3-phosphate.</text>
</comment>
<dbReference type="SUPFAM" id="SSF69593">
    <property type="entry name" value="Glycerol-3-phosphate (1)-acyltransferase"/>
    <property type="match status" value="1"/>
</dbReference>
<comment type="similarity">
    <text evidence="4 9">Belongs to the 1-acyl-sn-glycerol-3-phosphate acyltransferase family.</text>
</comment>
<dbReference type="AlphaFoldDB" id="A0A2K2H5K9"/>
<evidence type="ECO:0000256" key="8">
    <source>
        <dbReference type="ARBA" id="ARBA00023315"/>
    </source>
</evidence>
<gene>
    <name evidence="11" type="ORF">C2E25_16745</name>
</gene>
<proteinExistence type="inferred from homology"/>
<evidence type="ECO:0000256" key="6">
    <source>
        <dbReference type="ARBA" id="ARBA00016139"/>
    </source>
</evidence>
<dbReference type="GO" id="GO:0006654">
    <property type="term" value="P:phosphatidic acid biosynthetic process"/>
    <property type="evidence" value="ECO:0007669"/>
    <property type="project" value="TreeGrafter"/>
</dbReference>
<dbReference type="GO" id="GO:0016024">
    <property type="term" value="P:CDP-diacylglycerol biosynthetic process"/>
    <property type="evidence" value="ECO:0007669"/>
    <property type="project" value="UniProtKB-UniPathway"/>
</dbReference>
<dbReference type="Proteomes" id="UP000236340">
    <property type="component" value="Unassembled WGS sequence"/>
</dbReference>
<comment type="pathway">
    <text evidence="3">Lipid metabolism.</text>
</comment>
<keyword evidence="9" id="KW-1208">Phospholipid metabolism</keyword>
<protein>
    <recommendedName>
        <fullName evidence="6 9">1-acyl-sn-glycerol-3-phosphate acyltransferase</fullName>
        <ecNumber evidence="5 9">2.3.1.51</ecNumber>
    </recommendedName>
</protein>
<feature type="domain" description="Phospholipid/glycerol acyltransferase" evidence="10">
    <location>
        <begin position="66"/>
        <end position="180"/>
    </location>
</feature>